<evidence type="ECO:0000313" key="2">
    <source>
        <dbReference type="Proteomes" id="UP000076770"/>
    </source>
</evidence>
<sequence length="202" mass="23604">MVLGYWLFIFSNYTICWTYTSWLRGSVKREAKEMKLLPFYMIGNNIFIDAHFLSSISKPYIRILLVRSNLKLEQEGEKLEPIPLDHVIKLLEDGYVDLKSLSEKKERLDSLDYLLSSLYNPGWYFRKREAEITSSSLLRIYDLAYKLVLKKLRDLSRVDVVFVSISFSNDSILINGKEDRIYTTLFKSDSNFKKAILNSLSG</sequence>
<dbReference type="EMBL" id="LT549890">
    <property type="protein sequence ID" value="SAI86344.1"/>
    <property type="molecule type" value="Genomic_DNA"/>
</dbReference>
<protein>
    <submittedName>
        <fullName evidence="1">Uncharacterized protein</fullName>
    </submittedName>
</protein>
<dbReference type="Proteomes" id="UP000076770">
    <property type="component" value="Chromosome i"/>
</dbReference>
<gene>
    <name evidence="1" type="ORF">SSOP1_2790</name>
</gene>
<evidence type="ECO:0000313" key="1">
    <source>
        <dbReference type="EMBL" id="SAI86344.1"/>
    </source>
</evidence>
<name>A0A157T4J8_SACSO</name>
<dbReference type="PATRIC" id="fig|2287.9.peg.2927"/>
<proteinExistence type="predicted"/>
<reference evidence="2" key="1">
    <citation type="submission" date="2016-04" db="EMBL/GenBank/DDBJ databases">
        <authorList>
            <person name="Shah S.A."/>
            <person name="Garrett R.A."/>
        </authorList>
    </citation>
    <scope>NUCLEOTIDE SEQUENCE [LARGE SCALE GENOMIC DNA]</scope>
    <source>
        <strain evidence="2">ATCC 35091 / DSM 1616 / JCM 8930 / NBRC 15331 / P1</strain>
    </source>
</reference>
<accession>A0A157T4J8</accession>
<dbReference type="AlphaFoldDB" id="A0A157T4J8"/>
<organism evidence="1 2">
    <name type="scientific">Saccharolobus solfataricus</name>
    <name type="common">Sulfolobus solfataricus</name>
    <dbReference type="NCBI Taxonomy" id="2287"/>
    <lineage>
        <taxon>Archaea</taxon>
        <taxon>Thermoproteota</taxon>
        <taxon>Thermoprotei</taxon>
        <taxon>Sulfolobales</taxon>
        <taxon>Sulfolobaceae</taxon>
        <taxon>Saccharolobus</taxon>
    </lineage>
</organism>